<keyword evidence="1" id="KW-0812">Transmembrane</keyword>
<keyword evidence="1" id="KW-0472">Membrane</keyword>
<sequence>MNIFKKTIFTSTIHQEEALERLQDVVQDTRPHPMKVFMGDSSHKPYSGRIEGHIFIIKRIIGYRNHFLPEIKGVITPDGANINIELSVKPNPVALIFIGFFFVFACIASLVSISIIVTSEVFEPLTLIPFGMLGIVALMVILGVGIEANVAKRFIKNLFNASVKKE</sequence>
<comment type="caution">
    <text evidence="2">The sequence shown here is derived from an EMBL/GenBank/DDBJ whole genome shotgun (WGS) entry which is preliminary data.</text>
</comment>
<dbReference type="Proteomes" id="UP000315540">
    <property type="component" value="Unassembled WGS sequence"/>
</dbReference>
<dbReference type="RefSeq" id="WP_140596118.1">
    <property type="nucleotide sequence ID" value="NZ_VFWZ01000008.1"/>
</dbReference>
<protein>
    <submittedName>
        <fullName evidence="2">Uncharacterized protein</fullName>
    </submittedName>
</protein>
<dbReference type="EMBL" id="VFWZ01000008">
    <property type="protein sequence ID" value="TPN82817.1"/>
    <property type="molecule type" value="Genomic_DNA"/>
</dbReference>
<evidence type="ECO:0000313" key="3">
    <source>
        <dbReference type="Proteomes" id="UP000315540"/>
    </source>
</evidence>
<keyword evidence="1" id="KW-1133">Transmembrane helix</keyword>
<keyword evidence="3" id="KW-1185">Reference proteome</keyword>
<dbReference type="OrthoDB" id="6400838at2"/>
<evidence type="ECO:0000313" key="2">
    <source>
        <dbReference type="EMBL" id="TPN82817.1"/>
    </source>
</evidence>
<organism evidence="2 3">
    <name type="scientific">Aquimarina algicola</name>
    <dbReference type="NCBI Taxonomy" id="2589995"/>
    <lineage>
        <taxon>Bacteria</taxon>
        <taxon>Pseudomonadati</taxon>
        <taxon>Bacteroidota</taxon>
        <taxon>Flavobacteriia</taxon>
        <taxon>Flavobacteriales</taxon>
        <taxon>Flavobacteriaceae</taxon>
        <taxon>Aquimarina</taxon>
    </lineage>
</organism>
<accession>A0A504IWF1</accession>
<evidence type="ECO:0000256" key="1">
    <source>
        <dbReference type="SAM" id="Phobius"/>
    </source>
</evidence>
<proteinExistence type="predicted"/>
<gene>
    <name evidence="2" type="ORF">FHK87_20535</name>
</gene>
<feature type="transmembrane region" description="Helical" evidence="1">
    <location>
        <begin position="93"/>
        <end position="115"/>
    </location>
</feature>
<feature type="transmembrane region" description="Helical" evidence="1">
    <location>
        <begin position="127"/>
        <end position="146"/>
    </location>
</feature>
<dbReference type="AlphaFoldDB" id="A0A504IWF1"/>
<name>A0A504IWF1_9FLAO</name>
<reference evidence="2 3" key="1">
    <citation type="submission" date="2019-06" db="EMBL/GenBank/DDBJ databases">
        <authorList>
            <person name="Meng X."/>
        </authorList>
    </citation>
    <scope>NUCLEOTIDE SEQUENCE [LARGE SCALE GENOMIC DNA]</scope>
    <source>
        <strain evidence="2 3">M625</strain>
    </source>
</reference>